<proteinExistence type="predicted"/>
<dbReference type="STRING" id="1123756.MGEO_14325"/>
<dbReference type="EMBL" id="JFKC01000016">
    <property type="protein sequence ID" value="OSQ48553.1"/>
    <property type="molecule type" value="Genomic_DNA"/>
</dbReference>
<comment type="caution">
    <text evidence="1">The sequence shown here is derived from an EMBL/GenBank/DDBJ whole genome shotgun (WGS) entry which is preliminary data.</text>
</comment>
<keyword evidence="2" id="KW-1185">Reference proteome</keyword>
<evidence type="ECO:0000313" key="2">
    <source>
        <dbReference type="Proteomes" id="UP000193926"/>
    </source>
</evidence>
<organism evidence="1 2">
    <name type="scientific">Marivita geojedonensis</name>
    <dbReference type="NCBI Taxonomy" id="1123756"/>
    <lineage>
        <taxon>Bacteria</taxon>
        <taxon>Pseudomonadati</taxon>
        <taxon>Pseudomonadota</taxon>
        <taxon>Alphaproteobacteria</taxon>
        <taxon>Rhodobacterales</taxon>
        <taxon>Roseobacteraceae</taxon>
        <taxon>Marivita</taxon>
    </lineage>
</organism>
<name>A0A1X4NIU5_9RHOB</name>
<dbReference type="OrthoDB" id="7059994at2"/>
<dbReference type="AlphaFoldDB" id="A0A1X4NIU5"/>
<dbReference type="Proteomes" id="UP000193926">
    <property type="component" value="Unassembled WGS sequence"/>
</dbReference>
<gene>
    <name evidence="1" type="ORF">MGEO_14325</name>
</gene>
<accession>A0A1X4NIU5</accession>
<reference evidence="1 2" key="1">
    <citation type="submission" date="2014-03" db="EMBL/GenBank/DDBJ databases">
        <title>The draft genome sequence of Marivita geojedonensis KCTC 23882.</title>
        <authorList>
            <person name="Lai Q."/>
            <person name="Shao Z."/>
        </authorList>
    </citation>
    <scope>NUCLEOTIDE SEQUENCE [LARGE SCALE GENOMIC DNA]</scope>
    <source>
        <strain evidence="1 2">DPG-138</strain>
    </source>
</reference>
<dbReference type="RefSeq" id="WP_085639185.1">
    <property type="nucleotide sequence ID" value="NZ_JFKC01000016.1"/>
</dbReference>
<sequence length="466" mass="52485">MNQHADIKIPMSHRYHPTREPRNEIATILCDLFLEEFSFPRSGKRGKSYTIAVASLLYACQTSHGRVGVARKAAAWSQYPLVGKDIGPRVIDAFAQRGFITLVPDTGTVGFYQDDMDQWKANPTLSVYDVNTAAFPKDLADARFMEATCELVQVNVIESRQQRAYREAHGYRKKRLTKKVARERFGDDFRAAQVRVEQQNQYWSDHPLVFPNGDAACCATRIFHDESLISGGRLYGMWTNMSGPERRQATIDGEPVVEIDIRGSQPTLLNSLLGYKLNGLSPSGTWFDVYTQITGLTFYYEDMDKAREVAKGVCMDLIGSGNPQKRSPSRDLKKNTGVTQEDFEHFRDAMLKAIPGLNDMEPRFDDRGDVSGYINGAGYLPFHESEMILQTLEALRDQNVPAYPVHDSLIVKESDVVVAAQTLRGTICNYCEQQSGLRVMVPITVKDTGGLRIDLLHEDDRKGYYP</sequence>
<protein>
    <submittedName>
        <fullName evidence="1">Uncharacterized protein</fullName>
    </submittedName>
</protein>
<evidence type="ECO:0000313" key="1">
    <source>
        <dbReference type="EMBL" id="OSQ48553.1"/>
    </source>
</evidence>